<feature type="signal peptide" evidence="1">
    <location>
        <begin position="1"/>
        <end position="26"/>
    </location>
</feature>
<organism evidence="2 3">
    <name type="scientific">Sphingobacterium mizutaii</name>
    <dbReference type="NCBI Taxonomy" id="1010"/>
    <lineage>
        <taxon>Bacteria</taxon>
        <taxon>Pseudomonadati</taxon>
        <taxon>Bacteroidota</taxon>
        <taxon>Sphingobacteriia</taxon>
        <taxon>Sphingobacteriales</taxon>
        <taxon>Sphingobacteriaceae</taxon>
        <taxon>Sphingobacterium</taxon>
    </lineage>
</organism>
<dbReference type="EMBL" id="LT906468">
    <property type="protein sequence ID" value="SNV62518.1"/>
    <property type="molecule type" value="Genomic_DNA"/>
</dbReference>
<accession>A0AAJ5C1Y2</accession>
<protein>
    <submittedName>
        <fullName evidence="2">Uncharacterized protein</fullName>
    </submittedName>
</protein>
<keyword evidence="1" id="KW-0732">Signal</keyword>
<reference evidence="2 3" key="1">
    <citation type="submission" date="2017-06" db="EMBL/GenBank/DDBJ databases">
        <authorList>
            <consortium name="Pathogen Informatics"/>
        </authorList>
    </citation>
    <scope>NUCLEOTIDE SEQUENCE [LARGE SCALE GENOMIC DNA]</scope>
    <source>
        <strain evidence="2 3">NCTC12149</strain>
    </source>
</reference>
<dbReference type="KEGG" id="smiz:4412673_03804"/>
<feature type="chain" id="PRO_5042570905" evidence="1">
    <location>
        <begin position="27"/>
        <end position="116"/>
    </location>
</feature>
<dbReference type="RefSeq" id="WP_093099450.1">
    <property type="nucleotide sequence ID" value="NZ_FNGK01000004.1"/>
</dbReference>
<gene>
    <name evidence="2" type="ORF">SAMEA4412673_03804</name>
</gene>
<proteinExistence type="predicted"/>
<evidence type="ECO:0000313" key="3">
    <source>
        <dbReference type="Proteomes" id="UP000215355"/>
    </source>
</evidence>
<dbReference type="AlphaFoldDB" id="A0AAJ5C1Y2"/>
<dbReference type="Proteomes" id="UP000215355">
    <property type="component" value="Chromosome 1"/>
</dbReference>
<name>A0AAJ5C1Y2_9SPHI</name>
<evidence type="ECO:0000256" key="1">
    <source>
        <dbReference type="SAM" id="SignalP"/>
    </source>
</evidence>
<sequence length="116" mass="12282">MKTIKKLSGSFLLGLAVIGLALSASAFTENSEQAAKQMAGEIYVNTSTSGDYEKLPSPGDYLDSNCEDLGEHTCSWQRTDVPGSVPDNFNASQADSLEQAGLITPNSMSKGTYVNP</sequence>
<evidence type="ECO:0000313" key="2">
    <source>
        <dbReference type="EMBL" id="SNV62518.1"/>
    </source>
</evidence>